<feature type="domain" description="B30.2/SPRY" evidence="6">
    <location>
        <begin position="197"/>
        <end position="403"/>
    </location>
</feature>
<feature type="region of interest" description="Disordered" evidence="5">
    <location>
        <begin position="446"/>
        <end position="507"/>
    </location>
</feature>
<dbReference type="Pfam" id="PF00622">
    <property type="entry name" value="SPRY"/>
    <property type="match status" value="1"/>
</dbReference>
<dbReference type="InterPro" id="IPR027417">
    <property type="entry name" value="P-loop_NTPase"/>
</dbReference>
<evidence type="ECO:0000259" key="7">
    <source>
        <dbReference type="PROSITE" id="PS50800"/>
    </source>
</evidence>
<dbReference type="CDD" id="cd12884">
    <property type="entry name" value="SPRY_hnRNP"/>
    <property type="match status" value="1"/>
</dbReference>
<dbReference type="InterPro" id="IPR043136">
    <property type="entry name" value="B30.2/SPRY_sf"/>
</dbReference>
<dbReference type="InterPro" id="IPR036361">
    <property type="entry name" value="SAP_dom_sf"/>
</dbReference>
<dbReference type="InterPro" id="IPR003877">
    <property type="entry name" value="SPRY_dom"/>
</dbReference>
<evidence type="ECO:0000256" key="5">
    <source>
        <dbReference type="SAM" id="MobiDB-lite"/>
    </source>
</evidence>
<dbReference type="SUPFAM" id="SSF49899">
    <property type="entry name" value="Concanavalin A-like lectins/glucanases"/>
    <property type="match status" value="1"/>
</dbReference>
<dbReference type="GO" id="GO:0005634">
    <property type="term" value="C:nucleus"/>
    <property type="evidence" value="ECO:0007669"/>
    <property type="project" value="UniProtKB-SubCell"/>
</dbReference>
<dbReference type="OrthoDB" id="445357at2759"/>
<feature type="compositionally biased region" description="Low complexity" evidence="5">
    <location>
        <begin position="904"/>
        <end position="941"/>
    </location>
</feature>
<feature type="compositionally biased region" description="Polar residues" evidence="5">
    <location>
        <begin position="942"/>
        <end position="965"/>
    </location>
</feature>
<keyword evidence="9" id="KW-1185">Reference proteome</keyword>
<dbReference type="Proteomes" id="UP000183832">
    <property type="component" value="Unassembled WGS sequence"/>
</dbReference>
<dbReference type="Gene3D" id="2.60.120.920">
    <property type="match status" value="1"/>
</dbReference>
<comment type="subcellular location">
    <subcellularLocation>
        <location evidence="1">Nucleus</location>
    </subcellularLocation>
</comment>
<dbReference type="EMBL" id="CVRI01000047">
    <property type="protein sequence ID" value="CRK98389.1"/>
    <property type="molecule type" value="Genomic_DNA"/>
</dbReference>
<gene>
    <name evidence="8" type="ORF">CLUMA_CG011748</name>
</gene>
<keyword evidence="2" id="KW-0488">Methylation</keyword>
<dbReference type="InterPro" id="IPR035778">
    <property type="entry name" value="SPRY_hnRNP_U"/>
</dbReference>
<dbReference type="SMART" id="SM00449">
    <property type="entry name" value="SPRY"/>
    <property type="match status" value="1"/>
</dbReference>
<dbReference type="PANTHER" id="PTHR12381">
    <property type="entry name" value="HETEROGENEOUS NUCLEAR RIBONUCLEOPROTEIN U FAMILY MEMBER"/>
    <property type="match status" value="1"/>
</dbReference>
<dbReference type="InterPro" id="IPR003034">
    <property type="entry name" value="SAP_dom"/>
</dbReference>
<dbReference type="PROSITE" id="PS50800">
    <property type="entry name" value="SAP"/>
    <property type="match status" value="1"/>
</dbReference>
<keyword evidence="3" id="KW-0597">Phosphoprotein</keyword>
<protein>
    <submittedName>
        <fullName evidence="8">CLUMA_CG011748, isoform A</fullName>
    </submittedName>
</protein>
<dbReference type="SUPFAM" id="SSF52540">
    <property type="entry name" value="P-loop containing nucleoside triphosphate hydrolases"/>
    <property type="match status" value="1"/>
</dbReference>
<dbReference type="PANTHER" id="PTHR12381:SF56">
    <property type="entry name" value="B30.2_SPRY DOMAIN-CONTAINING PROTEIN-RELATED"/>
    <property type="match status" value="1"/>
</dbReference>
<feature type="region of interest" description="Disordered" evidence="5">
    <location>
        <begin position="147"/>
        <end position="226"/>
    </location>
</feature>
<dbReference type="Gene3D" id="1.10.720.30">
    <property type="entry name" value="SAP domain"/>
    <property type="match status" value="1"/>
</dbReference>
<feature type="compositionally biased region" description="Low complexity" evidence="5">
    <location>
        <begin position="838"/>
        <end position="853"/>
    </location>
</feature>
<dbReference type="InterPro" id="IPR013320">
    <property type="entry name" value="ConA-like_dom_sf"/>
</dbReference>
<evidence type="ECO:0000259" key="6">
    <source>
        <dbReference type="PROSITE" id="PS50188"/>
    </source>
</evidence>
<dbReference type="InterPro" id="IPR001870">
    <property type="entry name" value="B30.2/SPRY"/>
</dbReference>
<feature type="compositionally biased region" description="Gly residues" evidence="5">
    <location>
        <begin position="876"/>
        <end position="903"/>
    </location>
</feature>
<feature type="compositionally biased region" description="Basic and acidic residues" evidence="5">
    <location>
        <begin position="712"/>
        <end position="722"/>
    </location>
</feature>
<feature type="region of interest" description="Disordered" evidence="5">
    <location>
        <begin position="712"/>
        <end position="965"/>
    </location>
</feature>
<dbReference type="PROSITE" id="PS50188">
    <property type="entry name" value="B302_SPRY"/>
    <property type="match status" value="1"/>
</dbReference>
<feature type="compositionally biased region" description="Polar residues" evidence="5">
    <location>
        <begin position="456"/>
        <end position="471"/>
    </location>
</feature>
<feature type="region of interest" description="Disordered" evidence="5">
    <location>
        <begin position="41"/>
        <end position="120"/>
    </location>
</feature>
<feature type="domain" description="SAP" evidence="7">
    <location>
        <begin position="3"/>
        <end position="37"/>
    </location>
</feature>
<feature type="compositionally biased region" description="Acidic residues" evidence="5">
    <location>
        <begin position="490"/>
        <end position="506"/>
    </location>
</feature>
<feature type="compositionally biased region" description="Basic and acidic residues" evidence="5">
    <location>
        <begin position="821"/>
        <end position="836"/>
    </location>
</feature>
<dbReference type="Pfam" id="PF02037">
    <property type="entry name" value="SAP"/>
    <property type="match status" value="1"/>
</dbReference>
<dbReference type="AlphaFoldDB" id="A0A1J1IDQ1"/>
<feature type="compositionally biased region" description="Basic and acidic residues" evidence="5">
    <location>
        <begin position="730"/>
        <end position="764"/>
    </location>
</feature>
<keyword evidence="4" id="KW-0539">Nucleus</keyword>
<proteinExistence type="predicted"/>
<dbReference type="Pfam" id="PF13671">
    <property type="entry name" value="AAA_33"/>
    <property type="match status" value="1"/>
</dbReference>
<evidence type="ECO:0000256" key="4">
    <source>
        <dbReference type="ARBA" id="ARBA00023242"/>
    </source>
</evidence>
<feature type="compositionally biased region" description="Basic and acidic residues" evidence="5">
    <location>
        <begin position="170"/>
        <end position="197"/>
    </location>
</feature>
<dbReference type="GO" id="GO:0000380">
    <property type="term" value="P:alternative mRNA splicing, via spliceosome"/>
    <property type="evidence" value="ECO:0007669"/>
    <property type="project" value="TreeGrafter"/>
</dbReference>
<dbReference type="SMART" id="SM00513">
    <property type="entry name" value="SAP"/>
    <property type="match status" value="1"/>
</dbReference>
<evidence type="ECO:0000256" key="2">
    <source>
        <dbReference type="ARBA" id="ARBA00022481"/>
    </source>
</evidence>
<organism evidence="8 9">
    <name type="scientific">Clunio marinus</name>
    <dbReference type="NCBI Taxonomy" id="568069"/>
    <lineage>
        <taxon>Eukaryota</taxon>
        <taxon>Metazoa</taxon>
        <taxon>Ecdysozoa</taxon>
        <taxon>Arthropoda</taxon>
        <taxon>Hexapoda</taxon>
        <taxon>Insecta</taxon>
        <taxon>Pterygota</taxon>
        <taxon>Neoptera</taxon>
        <taxon>Endopterygota</taxon>
        <taxon>Diptera</taxon>
        <taxon>Nematocera</taxon>
        <taxon>Chironomoidea</taxon>
        <taxon>Chironomidae</taxon>
        <taxon>Clunio</taxon>
    </lineage>
</organism>
<dbReference type="Gene3D" id="3.40.50.300">
    <property type="entry name" value="P-loop containing nucleotide triphosphate hydrolases"/>
    <property type="match status" value="1"/>
</dbReference>
<dbReference type="SUPFAM" id="SSF68906">
    <property type="entry name" value="SAP domain"/>
    <property type="match status" value="1"/>
</dbReference>
<feature type="compositionally biased region" description="Basic and acidic residues" evidence="5">
    <location>
        <begin position="854"/>
        <end position="864"/>
    </location>
</feature>
<reference evidence="8 9" key="1">
    <citation type="submission" date="2015-04" db="EMBL/GenBank/DDBJ databases">
        <authorList>
            <person name="Syromyatnikov M.Y."/>
            <person name="Popov V.N."/>
        </authorList>
    </citation>
    <scope>NUCLEOTIDE SEQUENCE [LARGE SCALE GENOMIC DNA]</scope>
</reference>
<evidence type="ECO:0000256" key="3">
    <source>
        <dbReference type="ARBA" id="ARBA00022553"/>
    </source>
</evidence>
<name>A0A1J1IDQ1_9DIPT</name>
<dbReference type="GO" id="GO:0003723">
    <property type="term" value="F:RNA binding"/>
    <property type="evidence" value="ECO:0007669"/>
    <property type="project" value="TreeGrafter"/>
</dbReference>
<sequence>MDYGKMKVVELRAELQARGLDTKGIKAALIDRLKEALDLEQQHDTSTGVPITPAVSQEPIAETPSTETQQLRRSSRSRTKSPEPIVTKIQDPTLTPLEEEPEEQNQKSEQSSTVDQHSDSHMYEKIIDEMEVDESNNQDDMNEDELLAEPEDTTNTNINTQEKADDETLPAEKEIQASEEKATTDDENRGTKRRSDSPSKGNTPKKRQRLPPPNIEDFVNDEDEPELDETALQLSWFDSDLNLKINPQSLSDTGLALVWAGARANYGALNNGKYFYEVQLVAFNTKINYPNERNLHEIRCGWATTDTNLQLGESPTSFGLDSSGKKCCNSEFTNYASRLHVDDVIGVHLELNEEKCSIQFTINGKDQGIAFDFERTLLNDRALFPHVSTKNIEYKVNFGQIEPSLWSLSRDKYKENELKRKRAELERKKKDFEKKREEKLKKEAEMAKKVEENQDAEASSEAQPTEETASDQPQPVAVPEPVEEEKKEEVVEEPQLPDEITEDEINQDTPIENILPGFYFINKYPVNQLSKGPRRSEARTDCEVIMMIGLPGAGKSHWALERAAQFPEKRYTLLGTKHLLERMKIQGVPRKPGSGPGRWEKLIELCNRGLLTLNEIACQRRRNYILDQPHVYISDQRRKMRVYGDFKRIAVIVVPSEEDYKKRFKQRLDTEGKDIPESAVNEMRANLTLPELEYQWFNEIIYADMEKEAAQTEVSKENERGKKALSQRNRHNDFNRGGGRDFNNRNDRRWGGRNDRNDFRRNDRWGPPNQGHRGNNMGGGYRRDFDFNSRGGRNWNGPDNWMNRPRQGGYGGAPPPRPGRKPSDNRGGNRDRRDFRPQQQQQQQQQGTGNNINRNRDRRSDGNKKFGNKNDWNSQGGSGGAWGNNNWGSGGNNYGGSQGGGWGNNQWNQTQYGGSNSDGSSDANQQWLAYYQQTQQAGQQGWYSDQNYGGAFSSNSSYDNNQTKQ</sequence>
<evidence type="ECO:0000313" key="9">
    <source>
        <dbReference type="Proteomes" id="UP000183832"/>
    </source>
</evidence>
<evidence type="ECO:0000313" key="8">
    <source>
        <dbReference type="EMBL" id="CRK98389.1"/>
    </source>
</evidence>
<accession>A0A1J1IDQ1</accession>
<dbReference type="STRING" id="568069.A0A1J1IDQ1"/>
<evidence type="ECO:0000256" key="1">
    <source>
        <dbReference type="ARBA" id="ARBA00004123"/>
    </source>
</evidence>